<name>A0A149RM14_9PROT</name>
<dbReference type="Proteomes" id="UP000075526">
    <property type="component" value="Unassembled WGS sequence"/>
</dbReference>
<comment type="caution">
    <text evidence="3">The sequence shown here is derived from an EMBL/GenBank/DDBJ whole genome shotgun (WGS) entry which is preliminary data.</text>
</comment>
<keyword evidence="2" id="KW-0812">Transmembrane</keyword>
<reference evidence="5 6" key="1">
    <citation type="submission" date="2015-06" db="EMBL/GenBank/DDBJ databases">
        <title>Improved classification and identification of acetic acid bacteria using matrix-assisted laser desorption/ionization time-of-flight mass spectrometry; Gluconobacter nephelii and Gluconobacter uchimurae are later heterotypic synonyms of Gluconobacter japonicus and Gluconobacter oxydans, respectively.</title>
        <authorList>
            <person name="Li L."/>
            <person name="Cleenwerck I."/>
            <person name="De Vuyst L."/>
            <person name="Vandamme P."/>
        </authorList>
    </citation>
    <scope>NUCLEOTIDE SEQUENCE [LARGE SCALE GENOMIC DNA]</scope>
    <source>
        <strain evidence="3 6">LMG 1552</strain>
        <strain evidence="4 5">LMG 1699</strain>
    </source>
</reference>
<dbReference type="EMBL" id="LHZF01000167">
    <property type="protein sequence ID" value="KXV15194.1"/>
    <property type="molecule type" value="Genomic_DNA"/>
</dbReference>
<organism evidence="3 6">
    <name type="scientific">Acetobacter malorum</name>
    <dbReference type="NCBI Taxonomy" id="178901"/>
    <lineage>
        <taxon>Bacteria</taxon>
        <taxon>Pseudomonadati</taxon>
        <taxon>Pseudomonadota</taxon>
        <taxon>Alphaproteobacteria</taxon>
        <taxon>Acetobacterales</taxon>
        <taxon>Acetobacteraceae</taxon>
        <taxon>Acetobacter</taxon>
    </lineage>
</organism>
<protein>
    <submittedName>
        <fullName evidence="3">Uncharacterized protein</fullName>
    </submittedName>
</protein>
<sequence length="219" mass="24394">MALSGNVESDQRVLLNLLAYVLDIFKNNPVSEDNLLTRLLDEEVGAHADEWLGGNQEQAKIHINGLKQIFVDLKSYSVEPQKLREEFLGLLSNAPSSPSVAAMLNFIGRRKEPSAEQLQSQVERSQKKILILPSPIAGGQLAKYFILTPSTESGNRNSFLLGSQRDNPTTESPDTTRQSTLVRNDKPKSIADFHDKQMMIAVIIVVVEFLTIGWYMLAN</sequence>
<dbReference type="EMBL" id="LHZX01000235">
    <property type="protein sequence ID" value="KXV70295.1"/>
    <property type="molecule type" value="Genomic_DNA"/>
</dbReference>
<dbReference type="RefSeq" id="WP_061499232.1">
    <property type="nucleotide sequence ID" value="NZ_LHZF01000167.1"/>
</dbReference>
<dbReference type="Proteomes" id="UP000075377">
    <property type="component" value="Unassembled WGS sequence"/>
</dbReference>
<evidence type="ECO:0000313" key="5">
    <source>
        <dbReference type="Proteomes" id="UP000075377"/>
    </source>
</evidence>
<evidence type="ECO:0000313" key="6">
    <source>
        <dbReference type="Proteomes" id="UP000075526"/>
    </source>
</evidence>
<proteinExistence type="predicted"/>
<dbReference type="AlphaFoldDB" id="A0A149RM14"/>
<gene>
    <name evidence="3" type="ORF">AD933_09435</name>
    <name evidence="4" type="ORF">AD951_03270</name>
</gene>
<keyword evidence="2" id="KW-0472">Membrane</keyword>
<accession>A0A149RM14</accession>
<evidence type="ECO:0000256" key="1">
    <source>
        <dbReference type="SAM" id="MobiDB-lite"/>
    </source>
</evidence>
<evidence type="ECO:0000313" key="4">
    <source>
        <dbReference type="EMBL" id="KXV70295.1"/>
    </source>
</evidence>
<evidence type="ECO:0000313" key="3">
    <source>
        <dbReference type="EMBL" id="KXV15194.1"/>
    </source>
</evidence>
<evidence type="ECO:0000256" key="2">
    <source>
        <dbReference type="SAM" id="Phobius"/>
    </source>
</evidence>
<keyword evidence="2" id="KW-1133">Transmembrane helix</keyword>
<feature type="region of interest" description="Disordered" evidence="1">
    <location>
        <begin position="157"/>
        <end position="179"/>
    </location>
</feature>
<feature type="transmembrane region" description="Helical" evidence="2">
    <location>
        <begin position="198"/>
        <end position="217"/>
    </location>
</feature>
<dbReference type="PATRIC" id="fig|178901.13.peg.2781"/>